<dbReference type="CDD" id="cd18785">
    <property type="entry name" value="SF2_C"/>
    <property type="match status" value="1"/>
</dbReference>
<keyword evidence="4" id="KW-1185">Reference proteome</keyword>
<dbReference type="Pfam" id="PF00271">
    <property type="entry name" value="Helicase_C"/>
    <property type="match status" value="1"/>
</dbReference>
<dbReference type="AlphaFoldDB" id="A0A918ILG8"/>
<dbReference type="Proteomes" id="UP000618795">
    <property type="component" value="Unassembled WGS sequence"/>
</dbReference>
<evidence type="ECO:0000259" key="2">
    <source>
        <dbReference type="PROSITE" id="PS51194"/>
    </source>
</evidence>
<dbReference type="PROSITE" id="PS51194">
    <property type="entry name" value="HELICASE_CTER"/>
    <property type="match status" value="1"/>
</dbReference>
<comment type="caution">
    <text evidence="3">The sequence shown here is derived from an EMBL/GenBank/DDBJ whole genome shotgun (WGS) entry which is preliminary data.</text>
</comment>
<dbReference type="GO" id="GO:0003677">
    <property type="term" value="F:DNA binding"/>
    <property type="evidence" value="ECO:0007669"/>
    <property type="project" value="InterPro"/>
</dbReference>
<dbReference type="InterPro" id="IPR005114">
    <property type="entry name" value="Helicase_assoc"/>
</dbReference>
<feature type="domain" description="Helicase C-terminal" evidence="2">
    <location>
        <begin position="268"/>
        <end position="449"/>
    </location>
</feature>
<organism evidence="3 4">
    <name type="scientific">Streptomyces filipinensis</name>
    <dbReference type="NCBI Taxonomy" id="66887"/>
    <lineage>
        <taxon>Bacteria</taxon>
        <taxon>Bacillati</taxon>
        <taxon>Actinomycetota</taxon>
        <taxon>Actinomycetes</taxon>
        <taxon>Kitasatosporales</taxon>
        <taxon>Streptomycetaceae</taxon>
        <taxon>Streptomyces</taxon>
    </lineage>
</organism>
<sequence>MELRPYQHEAVTAIAEGLADGGVGQLHAACGSGKSLMGQQSAMRLLPSGGLAAVLVPSLALVAQTITTWRALHPAGTGLDVLAVCSDDTVADAPAHLPDIPAQVTTDPQTITEWLARPAEAGVRLIVCTYISAPRLHESLQQAGATLDLLILDEAHHLTGRPEFVIRRVTEPGYLPAVRRLYMTATPRVDAAASAQGHLSMDDTSVFGPVFYTYPFSRGIAEGYLEDYRLYVVGIRESEARALLADKTHEYVEGPGAPSMQTLVAQAALVRAAQKYGVRRAVSFHSRVAQAAEFARSLPGLSRRLAPDLPAPVSHVIHGEMSPQLRDRILDGLRLPPAGGWSVVANARILGEGVDVPALDAALFAHPKSSAVDIVQAVGRTLRPHPDTPGLSTIIVPLIVPEQDGEIGELDPGDYDTLWRVVRALRAHDEPLGIALDNQRSKDTSRNPGLPSKITVELPWGAGQDLIEQVELLLVRQSASPWWEGLGAAAVYYQQHGHLDVPAGYVSDDGRRLGRWIQNARQHRRKGWMPADRIAALDRLGMIWDPDWYRFQTALGHARVYRETHGHLDVPQTYRTQDGYRLGMRINMLRRDYAAGRLTPERIAALDRLGMTWNTRAQANEELIARARAFHAAHGHLRVPQAHVTDDGYPLGSALKTRRNRYAHGDVDSGVVSALDELGMIWDVREARFADGLAACRRYRDRHGDLAVPVNHTDAEGYNLGDFIAYQRALAAGSVSDPSGRPRTLDPARRTALDDLGMIWTAATPKRPPTDEEIAALRAFPHQRGKALAEALLALVEAGVEQKALAEALALSTSTLSLRLKRARTNAYTADSFAQHLDAARAFHDRHGHLRPLESSDNPEVRSLTVWLSRQRAARRNGQLSDTQIAALDELGLDWEPQGARWQQALQAARSYQQEHGHLRPPTGTTVTGVDLSVWLRNQRAAYQRGTLTPERVAALNELGIEWTPGLGLADVRIDQAWQARLDDARQYKAAHGHLRPPNGTSVNGKRLDAWLSVQRARNREGRLTPQQIAALDELGIHW</sequence>
<reference evidence="3" key="2">
    <citation type="submission" date="2020-09" db="EMBL/GenBank/DDBJ databases">
        <authorList>
            <person name="Sun Q."/>
            <person name="Ohkuma M."/>
        </authorList>
    </citation>
    <scope>NUCLEOTIDE SEQUENCE</scope>
    <source>
        <strain evidence="3">JCM 4369</strain>
    </source>
</reference>
<evidence type="ECO:0000259" key="1">
    <source>
        <dbReference type="PROSITE" id="PS51192"/>
    </source>
</evidence>
<dbReference type="Pfam" id="PF03457">
    <property type="entry name" value="HA"/>
    <property type="match status" value="7"/>
</dbReference>
<dbReference type="RefSeq" id="WP_191878518.1">
    <property type="nucleotide sequence ID" value="NZ_BMTD01000035.1"/>
</dbReference>
<dbReference type="Gene3D" id="6.10.140.530">
    <property type="match status" value="5"/>
</dbReference>
<dbReference type="PANTHER" id="PTHR33418">
    <property type="entry name" value="HELICASE-ASSOCIATED"/>
    <property type="match status" value="1"/>
</dbReference>
<dbReference type="EMBL" id="BMTD01000035">
    <property type="protein sequence ID" value="GGV29041.1"/>
    <property type="molecule type" value="Genomic_DNA"/>
</dbReference>
<dbReference type="PANTHER" id="PTHR33418:SF1">
    <property type="entry name" value="HELICASE-ASSOCIATED DOMAIN-CONTAINING PROTEIN"/>
    <property type="match status" value="1"/>
</dbReference>
<dbReference type="GO" id="GO:0016787">
    <property type="term" value="F:hydrolase activity"/>
    <property type="evidence" value="ECO:0007669"/>
    <property type="project" value="InterPro"/>
</dbReference>
<reference evidence="3" key="1">
    <citation type="journal article" date="2014" name="Int. J. Syst. Evol. Microbiol.">
        <title>Complete genome sequence of Corynebacterium casei LMG S-19264T (=DSM 44701T), isolated from a smear-ripened cheese.</title>
        <authorList>
            <consortium name="US DOE Joint Genome Institute (JGI-PGF)"/>
            <person name="Walter F."/>
            <person name="Albersmeier A."/>
            <person name="Kalinowski J."/>
            <person name="Ruckert C."/>
        </authorList>
    </citation>
    <scope>NUCLEOTIDE SEQUENCE</scope>
    <source>
        <strain evidence="3">JCM 4369</strain>
    </source>
</reference>
<proteinExistence type="predicted"/>
<dbReference type="InterPro" id="IPR014001">
    <property type="entry name" value="Helicase_ATP-bd"/>
</dbReference>
<dbReference type="InterPro" id="IPR006935">
    <property type="entry name" value="Helicase/UvrB_N"/>
</dbReference>
<dbReference type="Gene3D" id="3.40.50.300">
    <property type="entry name" value="P-loop containing nucleotide triphosphate hydrolases"/>
    <property type="match status" value="2"/>
</dbReference>
<evidence type="ECO:0000313" key="4">
    <source>
        <dbReference type="Proteomes" id="UP000618795"/>
    </source>
</evidence>
<dbReference type="Pfam" id="PF04851">
    <property type="entry name" value="ResIII"/>
    <property type="match status" value="1"/>
</dbReference>
<dbReference type="SUPFAM" id="SSF52540">
    <property type="entry name" value="P-loop containing nucleoside triphosphate hydrolases"/>
    <property type="match status" value="1"/>
</dbReference>
<dbReference type="SMART" id="SM00487">
    <property type="entry name" value="DEXDc"/>
    <property type="match status" value="1"/>
</dbReference>
<dbReference type="InterPro" id="IPR027417">
    <property type="entry name" value="P-loop_NTPase"/>
</dbReference>
<dbReference type="SMART" id="SM00490">
    <property type="entry name" value="HELICc"/>
    <property type="match status" value="1"/>
</dbReference>
<evidence type="ECO:0008006" key="5">
    <source>
        <dbReference type="Google" id="ProtNLM"/>
    </source>
</evidence>
<evidence type="ECO:0000313" key="3">
    <source>
        <dbReference type="EMBL" id="GGV29041.1"/>
    </source>
</evidence>
<dbReference type="InterPro" id="IPR001650">
    <property type="entry name" value="Helicase_C-like"/>
</dbReference>
<name>A0A918ILG8_9ACTN</name>
<feature type="domain" description="Helicase ATP-binding" evidence="1">
    <location>
        <begin position="15"/>
        <end position="205"/>
    </location>
</feature>
<accession>A0A918ILG8</accession>
<gene>
    <name evidence="3" type="ORF">GCM10010260_81900</name>
</gene>
<dbReference type="PROSITE" id="PS51192">
    <property type="entry name" value="HELICASE_ATP_BIND_1"/>
    <property type="match status" value="1"/>
</dbReference>
<protein>
    <recommendedName>
        <fullName evidence="5">Helicase</fullName>
    </recommendedName>
</protein>
<dbReference type="GO" id="GO:0005524">
    <property type="term" value="F:ATP binding"/>
    <property type="evidence" value="ECO:0007669"/>
    <property type="project" value="InterPro"/>
</dbReference>